<evidence type="ECO:0000256" key="7">
    <source>
        <dbReference type="ARBA" id="ARBA00022989"/>
    </source>
</evidence>
<comment type="caution">
    <text evidence="13">The sequence shown here is derived from an EMBL/GenBank/DDBJ whole genome shotgun (WGS) entry which is preliminary data.</text>
</comment>
<keyword evidence="9 12" id="KW-0472">Membrane</keyword>
<evidence type="ECO:0000313" key="13">
    <source>
        <dbReference type="EMBL" id="KAF5825550.1"/>
    </source>
</evidence>
<protein>
    <recommendedName>
        <fullName evidence="3">Molybdate-anion transporter</fullName>
    </recommendedName>
    <alternativeName>
        <fullName evidence="10">Major facilitator superfamily domain-containing protein 5</fullName>
    </alternativeName>
    <alternativeName>
        <fullName evidence="11">Molybdate transporter 2 homolog</fullName>
    </alternativeName>
</protein>
<accession>A0ABQ7FTD5</accession>
<proteinExistence type="predicted"/>
<evidence type="ECO:0000256" key="12">
    <source>
        <dbReference type="SAM" id="Phobius"/>
    </source>
</evidence>
<evidence type="ECO:0000313" key="14">
    <source>
        <dbReference type="Proteomes" id="UP000815325"/>
    </source>
</evidence>
<keyword evidence="6 12" id="KW-0812">Transmembrane</keyword>
<comment type="function">
    <text evidence="1">Mediates high-affinity intracellular uptake of the rare oligo-element molybdenum.</text>
</comment>
<dbReference type="PANTHER" id="PTHR23516:SF1">
    <property type="entry name" value="MOLYBDATE-ANION TRANSPORTER"/>
    <property type="match status" value="1"/>
</dbReference>
<gene>
    <name evidence="13" type="ORF">DUNSADRAFT_8762</name>
</gene>
<dbReference type="Gene3D" id="1.20.1250.20">
    <property type="entry name" value="MFS general substrate transporter like domains"/>
    <property type="match status" value="1"/>
</dbReference>
<evidence type="ECO:0000256" key="1">
    <source>
        <dbReference type="ARBA" id="ARBA00003019"/>
    </source>
</evidence>
<dbReference type="Pfam" id="PF05631">
    <property type="entry name" value="MFS_5"/>
    <property type="match status" value="1"/>
</dbReference>
<evidence type="ECO:0000256" key="2">
    <source>
        <dbReference type="ARBA" id="ARBA00004651"/>
    </source>
</evidence>
<evidence type="ECO:0000256" key="3">
    <source>
        <dbReference type="ARBA" id="ARBA00021242"/>
    </source>
</evidence>
<keyword evidence="5" id="KW-1003">Cell membrane</keyword>
<keyword evidence="4" id="KW-0813">Transport</keyword>
<dbReference type="InterPro" id="IPR036259">
    <property type="entry name" value="MFS_trans_sf"/>
</dbReference>
<feature type="transmembrane region" description="Helical" evidence="12">
    <location>
        <begin position="32"/>
        <end position="51"/>
    </location>
</feature>
<organism evidence="13 14">
    <name type="scientific">Dunaliella salina</name>
    <name type="common">Green alga</name>
    <name type="synonym">Protococcus salinus</name>
    <dbReference type="NCBI Taxonomy" id="3046"/>
    <lineage>
        <taxon>Eukaryota</taxon>
        <taxon>Viridiplantae</taxon>
        <taxon>Chlorophyta</taxon>
        <taxon>core chlorophytes</taxon>
        <taxon>Chlorophyceae</taxon>
        <taxon>CS clade</taxon>
        <taxon>Chlamydomonadales</taxon>
        <taxon>Dunaliellaceae</taxon>
        <taxon>Dunaliella</taxon>
    </lineage>
</organism>
<keyword evidence="7 12" id="KW-1133">Transmembrane helix</keyword>
<comment type="subcellular location">
    <subcellularLocation>
        <location evidence="2">Cell membrane</location>
        <topology evidence="2">Multi-pass membrane protein</topology>
    </subcellularLocation>
</comment>
<feature type="non-terminal residue" evidence="13">
    <location>
        <position position="106"/>
    </location>
</feature>
<reference evidence="13" key="1">
    <citation type="submission" date="2017-08" db="EMBL/GenBank/DDBJ databases">
        <authorList>
            <person name="Polle J.E."/>
            <person name="Barry K."/>
            <person name="Cushman J."/>
            <person name="Schmutz J."/>
            <person name="Tran D."/>
            <person name="Hathwaick L.T."/>
            <person name="Yim W.C."/>
            <person name="Jenkins J."/>
            <person name="Mckie-Krisberg Z.M."/>
            <person name="Prochnik S."/>
            <person name="Lindquist E."/>
            <person name="Dockter R.B."/>
            <person name="Adam C."/>
            <person name="Molina H."/>
            <person name="Bunkerborg J."/>
            <person name="Jin E."/>
            <person name="Buchheim M."/>
            <person name="Magnuson J."/>
        </authorList>
    </citation>
    <scope>NUCLEOTIDE SEQUENCE</scope>
    <source>
        <strain evidence="13">CCAP 19/18</strain>
    </source>
</reference>
<feature type="transmembrane region" description="Helical" evidence="12">
    <location>
        <begin position="80"/>
        <end position="100"/>
    </location>
</feature>
<evidence type="ECO:0000256" key="5">
    <source>
        <dbReference type="ARBA" id="ARBA00022475"/>
    </source>
</evidence>
<evidence type="ECO:0000256" key="10">
    <source>
        <dbReference type="ARBA" id="ARBA00030646"/>
    </source>
</evidence>
<keyword evidence="14" id="KW-1185">Reference proteome</keyword>
<dbReference type="PANTHER" id="PTHR23516">
    <property type="entry name" value="SAM (S-ADENOSYL METHIONINE) TRANSPORTER"/>
    <property type="match status" value="1"/>
</dbReference>
<dbReference type="InterPro" id="IPR008509">
    <property type="entry name" value="MOT2/MFSD5"/>
</dbReference>
<dbReference type="Proteomes" id="UP000815325">
    <property type="component" value="Unassembled WGS sequence"/>
</dbReference>
<evidence type="ECO:0000256" key="8">
    <source>
        <dbReference type="ARBA" id="ARBA00023065"/>
    </source>
</evidence>
<dbReference type="SUPFAM" id="SSF103473">
    <property type="entry name" value="MFS general substrate transporter"/>
    <property type="match status" value="1"/>
</dbReference>
<name>A0ABQ7FTD5_DUNSA</name>
<keyword evidence="8" id="KW-0406">Ion transport</keyword>
<dbReference type="EMBL" id="MU072591">
    <property type="protein sequence ID" value="KAF5825550.1"/>
    <property type="molecule type" value="Genomic_DNA"/>
</dbReference>
<sequence>MLRPAAGDWLQGPYIYALYEHYRYKVGDIGRLFIAGFGSSMVFGTLVGAMADKYGRRGAAVLYMVTYSLSCLTKHSPDYWVLMLGRLLGGIATSLLFTAFESWLVS</sequence>
<evidence type="ECO:0000256" key="9">
    <source>
        <dbReference type="ARBA" id="ARBA00023136"/>
    </source>
</evidence>
<evidence type="ECO:0000256" key="4">
    <source>
        <dbReference type="ARBA" id="ARBA00022448"/>
    </source>
</evidence>
<evidence type="ECO:0000256" key="6">
    <source>
        <dbReference type="ARBA" id="ARBA00022692"/>
    </source>
</evidence>
<evidence type="ECO:0000256" key="11">
    <source>
        <dbReference type="ARBA" id="ARBA00032555"/>
    </source>
</evidence>